<dbReference type="RefSeq" id="WP_266069824.1">
    <property type="nucleotide sequence ID" value="NZ_JAPJDA010000015.1"/>
</dbReference>
<dbReference type="InterPro" id="IPR048503">
    <property type="entry name" value="NamZ_C"/>
</dbReference>
<dbReference type="SUPFAM" id="SSF55846">
    <property type="entry name" value="N-acetylmuramoyl-L-alanine amidase-like"/>
    <property type="match status" value="1"/>
</dbReference>
<dbReference type="GO" id="GO:0008745">
    <property type="term" value="F:N-acetylmuramoyl-L-alanine amidase activity"/>
    <property type="evidence" value="ECO:0007669"/>
    <property type="project" value="InterPro"/>
</dbReference>
<dbReference type="PANTHER" id="PTHR42915">
    <property type="entry name" value="HYPOTHETICAL 460 KDA PROTEIN IN FEUA-SIGW INTERGENIC REGION [PRECURSOR]"/>
    <property type="match status" value="1"/>
</dbReference>
<dbReference type="InterPro" id="IPR006619">
    <property type="entry name" value="PGRP_domain_met/bac"/>
</dbReference>
<dbReference type="Pfam" id="PF07075">
    <property type="entry name" value="NamZ_N"/>
    <property type="match status" value="1"/>
</dbReference>
<evidence type="ECO:0000313" key="5">
    <source>
        <dbReference type="Proteomes" id="UP001148482"/>
    </source>
</evidence>
<dbReference type="Pfam" id="PF20732">
    <property type="entry name" value="NamZ_C"/>
    <property type="match status" value="1"/>
</dbReference>
<dbReference type="InterPro" id="IPR002502">
    <property type="entry name" value="Amidase_domain"/>
</dbReference>
<dbReference type="Gene3D" id="3.40.50.12170">
    <property type="entry name" value="Uncharacterised protein PF07075, DUF1343"/>
    <property type="match status" value="1"/>
</dbReference>
<evidence type="ECO:0000313" key="4">
    <source>
        <dbReference type="EMBL" id="MCX2838563.1"/>
    </source>
</evidence>
<reference evidence="4" key="1">
    <citation type="submission" date="2022-11" db="EMBL/GenBank/DDBJ databases">
        <title>Salinimicrobium profundisediminis sp. nov., isolated from deep-sea sediment of the Mariana Trench.</title>
        <authorList>
            <person name="Fu H."/>
        </authorList>
    </citation>
    <scope>NUCLEOTIDE SEQUENCE</scope>
    <source>
        <strain evidence="4">MT39</strain>
    </source>
</reference>
<dbReference type="GO" id="GO:0033922">
    <property type="term" value="F:peptidoglycan beta-N-acetylmuramidase activity"/>
    <property type="evidence" value="ECO:0007669"/>
    <property type="project" value="InterPro"/>
</dbReference>
<feature type="signal peptide" evidence="1">
    <location>
        <begin position="1"/>
        <end position="22"/>
    </location>
</feature>
<keyword evidence="1" id="KW-0732">Signal</keyword>
<keyword evidence="5" id="KW-1185">Reference proteome</keyword>
<gene>
    <name evidence="4" type="ORF">OQ279_10385</name>
</gene>
<feature type="domain" description="Peptidoglycan recognition protein family" evidence="3">
    <location>
        <begin position="29"/>
        <end position="178"/>
    </location>
</feature>
<dbReference type="AlphaFoldDB" id="A0A9X3CXW9"/>
<dbReference type="Proteomes" id="UP001148482">
    <property type="component" value="Unassembled WGS sequence"/>
</dbReference>
<dbReference type="SMART" id="SM00644">
    <property type="entry name" value="Ami_2"/>
    <property type="match status" value="1"/>
</dbReference>
<comment type="caution">
    <text evidence="4">The sequence shown here is derived from an EMBL/GenBank/DDBJ whole genome shotgun (WGS) entry which is preliminary data.</text>
</comment>
<accession>A0A9X3CXW9</accession>
<proteinExistence type="predicted"/>
<dbReference type="InterPro" id="IPR008302">
    <property type="entry name" value="NamZ"/>
</dbReference>
<dbReference type="GO" id="GO:0008270">
    <property type="term" value="F:zinc ion binding"/>
    <property type="evidence" value="ECO:0007669"/>
    <property type="project" value="InterPro"/>
</dbReference>
<dbReference type="InterPro" id="IPR048502">
    <property type="entry name" value="NamZ_N"/>
</dbReference>
<evidence type="ECO:0000256" key="1">
    <source>
        <dbReference type="SAM" id="SignalP"/>
    </source>
</evidence>
<protein>
    <submittedName>
        <fullName evidence="4">DUF1343 domain-containing protein</fullName>
    </submittedName>
</protein>
<dbReference type="Pfam" id="PF01510">
    <property type="entry name" value="Amidase_2"/>
    <property type="match status" value="1"/>
</dbReference>
<dbReference type="InterPro" id="IPR036505">
    <property type="entry name" value="Amidase/PGRP_sf"/>
</dbReference>
<dbReference type="CDD" id="cd06583">
    <property type="entry name" value="PGRP"/>
    <property type="match status" value="1"/>
</dbReference>
<dbReference type="EMBL" id="JAPJDA010000015">
    <property type="protein sequence ID" value="MCX2838563.1"/>
    <property type="molecule type" value="Genomic_DNA"/>
</dbReference>
<organism evidence="4 5">
    <name type="scientific">Salinimicrobium profundisediminis</name>
    <dbReference type="NCBI Taxonomy" id="2994553"/>
    <lineage>
        <taxon>Bacteria</taxon>
        <taxon>Pseudomonadati</taxon>
        <taxon>Bacteroidota</taxon>
        <taxon>Flavobacteriia</taxon>
        <taxon>Flavobacteriales</taxon>
        <taxon>Flavobacteriaceae</taxon>
        <taxon>Salinimicrobium</taxon>
    </lineage>
</organism>
<dbReference type="SMART" id="SM00701">
    <property type="entry name" value="PGRP"/>
    <property type="match status" value="1"/>
</dbReference>
<dbReference type="Gene3D" id="3.90.1150.140">
    <property type="match status" value="1"/>
</dbReference>
<dbReference type="Gene3D" id="3.40.80.10">
    <property type="entry name" value="Peptidoglycan recognition protein-like"/>
    <property type="match status" value="1"/>
</dbReference>
<dbReference type="PANTHER" id="PTHR42915:SF1">
    <property type="entry name" value="PEPTIDOGLYCAN BETA-N-ACETYLMURAMIDASE NAMZ"/>
    <property type="match status" value="1"/>
</dbReference>
<evidence type="ECO:0000259" key="2">
    <source>
        <dbReference type="SMART" id="SM00644"/>
    </source>
</evidence>
<dbReference type="GO" id="GO:0009253">
    <property type="term" value="P:peptidoglycan catabolic process"/>
    <property type="evidence" value="ECO:0007669"/>
    <property type="project" value="InterPro"/>
</dbReference>
<feature type="chain" id="PRO_5040869484" evidence="1">
    <location>
        <begin position="23"/>
        <end position="593"/>
    </location>
</feature>
<evidence type="ECO:0000259" key="3">
    <source>
        <dbReference type="SMART" id="SM00701"/>
    </source>
</evidence>
<name>A0A9X3CXW9_9FLAO</name>
<feature type="domain" description="N-acetylmuramoyl-L-alanine amidase" evidence="2">
    <location>
        <begin position="39"/>
        <end position="184"/>
    </location>
</feature>
<sequence>MRFQALFFALVVQLLLSNSATAQIEVEGIDIITRKEWQANPPKMEVIRHIPRMITIHHTGTFQNKDRSTSEKLQALQKFSYSEGALGDGTPKKPWPDVPYHFYIGVDGSVAEGRELEYQGDSNTNYNLNGHALVVVEGNFNQEKINDKQVKNLEKLVLAIAEKYKIPAEAISGHKDQAETTCPGTDLYRLLPALRKKVEDLHNPRVKIGAEQLLSPAFAHLVKGKRVGLVTNHTGLLPDGTHLIDLLNDHPDVELNILFGPEHGLRGEEDTHVANGTDNKTGLPIISLYGKTRKPTPEMLEQVDVVVFDIQDIGARYYTYIKTMLLVQEAAAENDKSFIVLDRPNAISATYVDGPVGKALDAEKGIGVIPVTHGMTIGELAMMYNGEREEKGLKKANLTVVPLQNYKRNQWYDETGLPWVKPSPNMLTLQTAVVYPATCLLEGTEYSEARGTIYPFERIGAPWVKGRELADQLNSYKLKGVDFRPVMFMPDSIVDGIKIYPPKFLGEQVNGVEMLVTDRDIFKSTEAGVYILHALKTLHPEKMAWRQPRLDGLLGTSEVREMLDAGNSPEEIIAQWKNGLESFRQKRAQYLLY</sequence>